<keyword evidence="3" id="KW-0949">S-adenosyl-L-methionine</keyword>
<dbReference type="Pfam" id="PF01739">
    <property type="entry name" value="CheR"/>
    <property type="match status" value="1"/>
</dbReference>
<evidence type="ECO:0000313" key="7">
    <source>
        <dbReference type="EMBL" id="RJG10214.1"/>
    </source>
</evidence>
<gene>
    <name evidence="7" type="ORF">D3879_19495</name>
</gene>
<comment type="caution">
    <text evidence="7">The sequence shown here is derived from an EMBL/GenBank/DDBJ whole genome shotgun (WGS) entry which is preliminary data.</text>
</comment>
<dbReference type="RefSeq" id="WP_119955899.1">
    <property type="nucleotide sequence ID" value="NZ_QYUR01000006.1"/>
</dbReference>
<organism evidence="7 8">
    <name type="scientific">Pseudomonas cavernicola</name>
    <dbReference type="NCBI Taxonomy" id="2320866"/>
    <lineage>
        <taxon>Bacteria</taxon>
        <taxon>Pseudomonadati</taxon>
        <taxon>Pseudomonadota</taxon>
        <taxon>Gammaproteobacteria</taxon>
        <taxon>Pseudomonadales</taxon>
        <taxon>Pseudomonadaceae</taxon>
        <taxon>Pseudomonas</taxon>
    </lineage>
</organism>
<dbReference type="PROSITE" id="PS50005">
    <property type="entry name" value="TPR"/>
    <property type="match status" value="1"/>
</dbReference>
<dbReference type="GO" id="GO:0032259">
    <property type="term" value="P:methylation"/>
    <property type="evidence" value="ECO:0007669"/>
    <property type="project" value="UniProtKB-KW"/>
</dbReference>
<dbReference type="InterPro" id="IPR050903">
    <property type="entry name" value="Bact_Chemotaxis_MeTrfase"/>
</dbReference>
<accession>A0A418XCK4</accession>
<dbReference type="PANTHER" id="PTHR24422">
    <property type="entry name" value="CHEMOTAXIS PROTEIN METHYLTRANSFERASE"/>
    <property type="match status" value="1"/>
</dbReference>
<evidence type="ECO:0000256" key="2">
    <source>
        <dbReference type="ARBA" id="ARBA00022679"/>
    </source>
</evidence>
<evidence type="ECO:0000256" key="5">
    <source>
        <dbReference type="SAM" id="MobiDB-lite"/>
    </source>
</evidence>
<feature type="compositionally biased region" description="Pro residues" evidence="5">
    <location>
        <begin position="279"/>
        <end position="289"/>
    </location>
</feature>
<reference evidence="7 8" key="1">
    <citation type="submission" date="2018-09" db="EMBL/GenBank/DDBJ databases">
        <authorList>
            <person name="Zhu H."/>
        </authorList>
    </citation>
    <scope>NUCLEOTIDE SEQUENCE [LARGE SCALE GENOMIC DNA]</scope>
    <source>
        <strain evidence="7 8">K1S02-6</strain>
    </source>
</reference>
<evidence type="ECO:0000256" key="4">
    <source>
        <dbReference type="PROSITE-ProRule" id="PRU00339"/>
    </source>
</evidence>
<dbReference type="PROSITE" id="PS50123">
    <property type="entry name" value="CHER"/>
    <property type="match status" value="1"/>
</dbReference>
<keyword evidence="2 7" id="KW-0808">Transferase</keyword>
<proteinExistence type="predicted"/>
<dbReference type="PRINTS" id="PR00996">
    <property type="entry name" value="CHERMTFRASE"/>
</dbReference>
<dbReference type="OrthoDB" id="9816309at2"/>
<dbReference type="SUPFAM" id="SSF48452">
    <property type="entry name" value="TPR-like"/>
    <property type="match status" value="1"/>
</dbReference>
<dbReference type="AlphaFoldDB" id="A0A418XCK4"/>
<sequence>MSGDERFERVLKEQIGLDAGCVGPAAIARAVSQRSAMLAARNADEYWTRLHGSAEELQALIELVIVPETWFFRYPESFATLGKLAFQRLADLNGARPLRILSLPCSTGEEPYSIAMGLLDAAIPAQLFQIDALDVSPISIERAKRAIYGKNSFRGAALEFRARHFSAVADGYALAEQVGRQVRFQCGNLLDPGLLAGEPAYDFVFCRNLLIYFDLATQEAALEVLKRLTRSDGVVFIGPAEASLLSRLGMQSLGVPLSFAFRHSRVTPGTAAPSQSPLSPRPPVRPAPEPLRRRSEALARPAPARRQPLLDSQRPADAVADQAVEQLQAIAGLANAGRVDEARQRCVDYLAQQGPAADAFYWLGLLSDAEGQPLDALGFYRKALYLQPQHQEALAHLAALLAAQGDAAGARRLQDRAARGVSKDA</sequence>
<dbReference type="InterPro" id="IPR000780">
    <property type="entry name" value="CheR_MeTrfase"/>
</dbReference>
<name>A0A418XCK4_9PSED</name>
<dbReference type="GO" id="GO:0008757">
    <property type="term" value="F:S-adenosylmethionine-dependent methyltransferase activity"/>
    <property type="evidence" value="ECO:0007669"/>
    <property type="project" value="InterPro"/>
</dbReference>
<keyword evidence="8" id="KW-1185">Reference proteome</keyword>
<feature type="region of interest" description="Disordered" evidence="5">
    <location>
        <begin position="268"/>
        <end position="317"/>
    </location>
</feature>
<dbReference type="CDD" id="cd02440">
    <property type="entry name" value="AdoMet_MTases"/>
    <property type="match status" value="1"/>
</dbReference>
<dbReference type="InterPro" id="IPR022642">
    <property type="entry name" value="CheR_C"/>
</dbReference>
<dbReference type="Gene3D" id="1.25.40.10">
    <property type="entry name" value="Tetratricopeptide repeat domain"/>
    <property type="match status" value="1"/>
</dbReference>
<evidence type="ECO:0000256" key="1">
    <source>
        <dbReference type="ARBA" id="ARBA00022603"/>
    </source>
</evidence>
<feature type="domain" description="CheR-type methyltransferase" evidence="6">
    <location>
        <begin position="1"/>
        <end position="242"/>
    </location>
</feature>
<evidence type="ECO:0000313" key="8">
    <source>
        <dbReference type="Proteomes" id="UP000284021"/>
    </source>
</evidence>
<dbReference type="EMBL" id="QYUR01000006">
    <property type="protein sequence ID" value="RJG10214.1"/>
    <property type="molecule type" value="Genomic_DNA"/>
</dbReference>
<keyword evidence="1 7" id="KW-0489">Methyltransferase</keyword>
<keyword evidence="4" id="KW-0802">TPR repeat</keyword>
<feature type="repeat" description="TPR" evidence="4">
    <location>
        <begin position="357"/>
        <end position="390"/>
    </location>
</feature>
<dbReference type="InterPro" id="IPR011990">
    <property type="entry name" value="TPR-like_helical_dom_sf"/>
</dbReference>
<dbReference type="Gene3D" id="3.40.50.150">
    <property type="entry name" value="Vaccinia Virus protein VP39"/>
    <property type="match status" value="1"/>
</dbReference>
<dbReference type="PANTHER" id="PTHR24422:SF19">
    <property type="entry name" value="CHEMOTAXIS PROTEIN METHYLTRANSFERASE"/>
    <property type="match status" value="1"/>
</dbReference>
<evidence type="ECO:0000256" key="3">
    <source>
        <dbReference type="ARBA" id="ARBA00022691"/>
    </source>
</evidence>
<dbReference type="InterPro" id="IPR019734">
    <property type="entry name" value="TPR_rpt"/>
</dbReference>
<feature type="compositionally biased region" description="Low complexity" evidence="5">
    <location>
        <begin position="298"/>
        <end position="310"/>
    </location>
</feature>
<protein>
    <submittedName>
        <fullName evidence="7">Protein-glutamate O-methyltransferase CheR</fullName>
    </submittedName>
</protein>
<dbReference type="Proteomes" id="UP000284021">
    <property type="component" value="Unassembled WGS sequence"/>
</dbReference>
<dbReference type="SUPFAM" id="SSF53335">
    <property type="entry name" value="S-adenosyl-L-methionine-dependent methyltransferases"/>
    <property type="match status" value="1"/>
</dbReference>
<evidence type="ECO:0000259" key="6">
    <source>
        <dbReference type="PROSITE" id="PS50123"/>
    </source>
</evidence>
<dbReference type="SMART" id="SM00138">
    <property type="entry name" value="MeTrc"/>
    <property type="match status" value="1"/>
</dbReference>
<dbReference type="InterPro" id="IPR029063">
    <property type="entry name" value="SAM-dependent_MTases_sf"/>
</dbReference>